<evidence type="ECO:0000313" key="3">
    <source>
        <dbReference type="EMBL" id="ORY33391.1"/>
    </source>
</evidence>
<dbReference type="PANTHER" id="PTHR13947">
    <property type="entry name" value="GNAT FAMILY N-ACETYLTRANSFERASE"/>
    <property type="match status" value="1"/>
</dbReference>
<feature type="domain" description="N-acetyltransferase" evidence="2">
    <location>
        <begin position="97"/>
        <end position="199"/>
    </location>
</feature>
<keyword evidence="3" id="KW-0012">Acyltransferase</keyword>
<dbReference type="PROSITE" id="PS51186">
    <property type="entry name" value="GNAT"/>
    <property type="match status" value="1"/>
</dbReference>
<protein>
    <submittedName>
        <fullName evidence="3">Acyl-CoA N-acyltransferase</fullName>
    </submittedName>
</protein>
<dbReference type="InterPro" id="IPR000182">
    <property type="entry name" value="GNAT_dom"/>
</dbReference>
<reference evidence="3 4" key="1">
    <citation type="submission" date="2016-07" db="EMBL/GenBank/DDBJ databases">
        <title>Pervasive Adenine N6-methylation of Active Genes in Fungi.</title>
        <authorList>
            <consortium name="DOE Joint Genome Institute"/>
            <person name="Mondo S.J."/>
            <person name="Dannebaum R.O."/>
            <person name="Kuo R.C."/>
            <person name="Labutti K."/>
            <person name="Haridas S."/>
            <person name="Kuo A."/>
            <person name="Salamov A."/>
            <person name="Ahrendt S.R."/>
            <person name="Lipzen A."/>
            <person name="Sullivan W."/>
            <person name="Andreopoulos W.B."/>
            <person name="Clum A."/>
            <person name="Lindquist E."/>
            <person name="Daum C."/>
            <person name="Ramamoorthy G.K."/>
            <person name="Gryganskyi A."/>
            <person name="Culley D."/>
            <person name="Magnuson J.K."/>
            <person name="James T.Y."/>
            <person name="O'Malley M.A."/>
            <person name="Stajich J.E."/>
            <person name="Spatafora J.W."/>
            <person name="Visel A."/>
            <person name="Grigoriev I.V."/>
        </authorList>
    </citation>
    <scope>NUCLEOTIDE SEQUENCE [LARGE SCALE GENOMIC DNA]</scope>
    <source>
        <strain evidence="3 4">68-887.2</strain>
    </source>
</reference>
<comment type="caution">
    <text evidence="3">The sequence shown here is derived from an EMBL/GenBank/DDBJ whole genome shotgun (WGS) entry which is preliminary data.</text>
</comment>
<accession>A0A1Y2BEY4</accession>
<organism evidence="3 4">
    <name type="scientific">Naematelia encephala</name>
    <dbReference type="NCBI Taxonomy" id="71784"/>
    <lineage>
        <taxon>Eukaryota</taxon>
        <taxon>Fungi</taxon>
        <taxon>Dikarya</taxon>
        <taxon>Basidiomycota</taxon>
        <taxon>Agaricomycotina</taxon>
        <taxon>Tremellomycetes</taxon>
        <taxon>Tremellales</taxon>
        <taxon>Naemateliaceae</taxon>
        <taxon>Naematelia</taxon>
    </lineage>
</organism>
<evidence type="ECO:0000259" key="2">
    <source>
        <dbReference type="PROSITE" id="PS51186"/>
    </source>
</evidence>
<dbReference type="STRING" id="71784.A0A1Y2BEY4"/>
<dbReference type="PANTHER" id="PTHR13947:SF37">
    <property type="entry name" value="LD18367P"/>
    <property type="match status" value="1"/>
</dbReference>
<dbReference type="InterPro" id="IPR016181">
    <property type="entry name" value="Acyl_CoA_acyltransferase"/>
</dbReference>
<dbReference type="OrthoDB" id="41532at2759"/>
<evidence type="ECO:0000313" key="4">
    <source>
        <dbReference type="Proteomes" id="UP000193986"/>
    </source>
</evidence>
<gene>
    <name evidence="3" type="ORF">BCR39DRAFT_297887</name>
</gene>
<dbReference type="InterPro" id="IPR050769">
    <property type="entry name" value="NAT_camello-type"/>
</dbReference>
<dbReference type="InParanoid" id="A0A1Y2BEY4"/>
<dbReference type="Gene3D" id="3.40.630.30">
    <property type="match status" value="1"/>
</dbReference>
<keyword evidence="4" id="KW-1185">Reference proteome</keyword>
<name>A0A1Y2BEY4_9TREE</name>
<dbReference type="EMBL" id="MCFC01000006">
    <property type="protein sequence ID" value="ORY33391.1"/>
    <property type="molecule type" value="Genomic_DNA"/>
</dbReference>
<evidence type="ECO:0000256" key="1">
    <source>
        <dbReference type="ARBA" id="ARBA00022679"/>
    </source>
</evidence>
<dbReference type="GO" id="GO:0008080">
    <property type="term" value="F:N-acetyltransferase activity"/>
    <property type="evidence" value="ECO:0007669"/>
    <property type="project" value="InterPro"/>
</dbReference>
<proteinExistence type="predicted"/>
<dbReference type="Pfam" id="PF13508">
    <property type="entry name" value="Acetyltransf_7"/>
    <property type="match status" value="1"/>
</dbReference>
<keyword evidence="1 3" id="KW-0808">Transferase</keyword>
<dbReference type="CDD" id="cd04301">
    <property type="entry name" value="NAT_SF"/>
    <property type="match status" value="1"/>
</dbReference>
<sequence>MSYKAPVTLDRVTPETLLDYAPRLAAIVCGHVAQNQSNNFLNPFSVEESIELFTKNANAMKIGAGPGGIIMWVAKLPVSEKPLESLDKDGNPTKHADIVGSVQLAFHMAPNGRFRSEVRKLIVDERYFRRGIGRTLMVELEAEAKRDGSTLCLLDTEADYHAEKLYHSMGWTTVGTVPNYALTPDGKEKRAAVFMYKEL</sequence>
<dbReference type="SUPFAM" id="SSF55729">
    <property type="entry name" value="Acyl-CoA N-acyltransferases (Nat)"/>
    <property type="match status" value="1"/>
</dbReference>
<dbReference type="AlphaFoldDB" id="A0A1Y2BEY4"/>
<dbReference type="Proteomes" id="UP000193986">
    <property type="component" value="Unassembled WGS sequence"/>
</dbReference>